<keyword evidence="3" id="KW-1185">Reference proteome</keyword>
<keyword evidence="1" id="KW-0472">Membrane</keyword>
<sequence>MSQISTWLVTGSSRGIGLELVRQLVANPQNVIVATCRDPARASKLATLKESAQGELHIVALDVGSEAGIRGSVAEVSAILGSRGLDYLYNNAAITEGDDSAFGFSYAGLLETLRANVAGPALLGMVYLPLLGMVYLPLLERGRRRVIVNMTSGLASIGLDFGGKNATYSISKTALNMLAKTRPDLIAYVVDPGWVKTDMGGPGAMMEVEESVARLITLATTATAESSGKFFRNDGEQNPW</sequence>
<dbReference type="Pfam" id="PF00106">
    <property type="entry name" value="adh_short"/>
    <property type="match status" value="1"/>
</dbReference>
<feature type="transmembrane region" description="Helical" evidence="1">
    <location>
        <begin position="117"/>
        <end position="138"/>
    </location>
</feature>
<evidence type="ECO:0000313" key="2">
    <source>
        <dbReference type="EMBL" id="KZT63399.1"/>
    </source>
</evidence>
<gene>
    <name evidence="2" type="ORF">DAEQUDRAFT_134357</name>
</gene>
<dbReference type="InterPro" id="IPR052184">
    <property type="entry name" value="SDR_enzymes"/>
</dbReference>
<dbReference type="SUPFAM" id="SSF51735">
    <property type="entry name" value="NAD(P)-binding Rossmann-fold domains"/>
    <property type="match status" value="1"/>
</dbReference>
<protein>
    <submittedName>
        <fullName evidence="2">NAD(P)-binding protein</fullName>
    </submittedName>
</protein>
<dbReference type="Proteomes" id="UP000076727">
    <property type="component" value="Unassembled WGS sequence"/>
</dbReference>
<evidence type="ECO:0000313" key="3">
    <source>
        <dbReference type="Proteomes" id="UP000076727"/>
    </source>
</evidence>
<organism evidence="2 3">
    <name type="scientific">Daedalea quercina L-15889</name>
    <dbReference type="NCBI Taxonomy" id="1314783"/>
    <lineage>
        <taxon>Eukaryota</taxon>
        <taxon>Fungi</taxon>
        <taxon>Dikarya</taxon>
        <taxon>Basidiomycota</taxon>
        <taxon>Agaricomycotina</taxon>
        <taxon>Agaricomycetes</taxon>
        <taxon>Polyporales</taxon>
        <taxon>Fomitopsis</taxon>
    </lineage>
</organism>
<dbReference type="OrthoDB" id="9876299at2759"/>
<dbReference type="PRINTS" id="PR00081">
    <property type="entry name" value="GDHRDH"/>
</dbReference>
<dbReference type="InterPro" id="IPR036291">
    <property type="entry name" value="NAD(P)-bd_dom_sf"/>
</dbReference>
<reference evidence="2 3" key="1">
    <citation type="journal article" date="2016" name="Mol. Biol. Evol.">
        <title>Comparative Genomics of Early-Diverging Mushroom-Forming Fungi Provides Insights into the Origins of Lignocellulose Decay Capabilities.</title>
        <authorList>
            <person name="Nagy L.G."/>
            <person name="Riley R."/>
            <person name="Tritt A."/>
            <person name="Adam C."/>
            <person name="Daum C."/>
            <person name="Floudas D."/>
            <person name="Sun H."/>
            <person name="Yadav J.S."/>
            <person name="Pangilinan J."/>
            <person name="Larsson K.H."/>
            <person name="Matsuura K."/>
            <person name="Barry K."/>
            <person name="Labutti K."/>
            <person name="Kuo R."/>
            <person name="Ohm R.A."/>
            <person name="Bhattacharya S.S."/>
            <person name="Shirouzu T."/>
            <person name="Yoshinaga Y."/>
            <person name="Martin F.M."/>
            <person name="Grigoriev I.V."/>
            <person name="Hibbett D.S."/>
        </authorList>
    </citation>
    <scope>NUCLEOTIDE SEQUENCE [LARGE SCALE GENOMIC DNA]</scope>
    <source>
        <strain evidence="2 3">L-15889</strain>
    </source>
</reference>
<dbReference type="PANTHER" id="PTHR45458">
    <property type="entry name" value="SHORT-CHAIN DEHYDROGENASE/REDUCTASE SDR"/>
    <property type="match status" value="1"/>
</dbReference>
<keyword evidence="1" id="KW-1133">Transmembrane helix</keyword>
<dbReference type="InterPro" id="IPR002347">
    <property type="entry name" value="SDR_fam"/>
</dbReference>
<name>A0A165KP55_9APHY</name>
<dbReference type="PANTHER" id="PTHR45458:SF1">
    <property type="entry name" value="SHORT CHAIN DEHYDROGENASE"/>
    <property type="match status" value="1"/>
</dbReference>
<dbReference type="AlphaFoldDB" id="A0A165KP55"/>
<dbReference type="Gene3D" id="3.40.50.720">
    <property type="entry name" value="NAD(P)-binding Rossmann-like Domain"/>
    <property type="match status" value="1"/>
</dbReference>
<proteinExistence type="predicted"/>
<dbReference type="GO" id="GO:0016616">
    <property type="term" value="F:oxidoreductase activity, acting on the CH-OH group of donors, NAD or NADP as acceptor"/>
    <property type="evidence" value="ECO:0007669"/>
    <property type="project" value="TreeGrafter"/>
</dbReference>
<dbReference type="CDD" id="cd05325">
    <property type="entry name" value="carb_red_sniffer_like_SDR_c"/>
    <property type="match status" value="1"/>
</dbReference>
<accession>A0A165KP55</accession>
<keyword evidence="1" id="KW-0812">Transmembrane</keyword>
<dbReference type="EMBL" id="KV429189">
    <property type="protein sequence ID" value="KZT63399.1"/>
    <property type="molecule type" value="Genomic_DNA"/>
</dbReference>
<evidence type="ECO:0000256" key="1">
    <source>
        <dbReference type="SAM" id="Phobius"/>
    </source>
</evidence>